<evidence type="ECO:0000256" key="1">
    <source>
        <dbReference type="SAM" id="SignalP"/>
    </source>
</evidence>
<keyword evidence="1" id="KW-0732">Signal</keyword>
<sequence>MRTSTRAFKTCILLILWICYLGTSRTFAQSAAQHATLMGWEQRTLNFMLDRSHNYGGTNYGRGLFRDNINLMSPEHEIDLLTYGFTLVDDFHWETSDEAYRLSFGSLNARDFAVENKIKSTYSFDSRNDFIINGTHEENLRASRLFFQLGYEHHFKGKHHVGGSHTFLNDKSDLDLTAYYRYGSFEEGMVYAGITFLDWTGNVVQGLADDSDNRYNDTYDLTFQYEKSPKLLNLKLVSPQMGNFRGELLAGLQTYTRKLVNPSGDSLDFRDEEWAHYIGALVEYEYAKGIVGLTFQRRFSKLRRQPARGSQFDEDFNNWQFSDRGGFFATGRFGLFQLEQWLWLERNVDRLQGERVPDDLAPDYLSNERRPFNFIERRLKIKSRLLYGSLKKGLQTGIEFHADYRYPQGEKAPGNGVRNFDFRNVYPIVRNRNERMTFTIGYRVNENFYLLGGISYDLDKDKQSGIGLPRITGTPTWFDGGFGRISLSW</sequence>
<gene>
    <name evidence="2" type="ORF">G3570_05695</name>
</gene>
<proteinExistence type="predicted"/>
<organism evidence="2 3">
    <name type="scientific">Halalkalibaculum roseum</name>
    <dbReference type="NCBI Taxonomy" id="2709311"/>
    <lineage>
        <taxon>Bacteria</taxon>
        <taxon>Pseudomonadati</taxon>
        <taxon>Balneolota</taxon>
        <taxon>Balneolia</taxon>
        <taxon>Balneolales</taxon>
        <taxon>Balneolaceae</taxon>
        <taxon>Halalkalibaculum</taxon>
    </lineage>
</organism>
<name>A0A6M1SY78_9BACT</name>
<dbReference type="RefSeq" id="WP_165140172.1">
    <property type="nucleotide sequence ID" value="NZ_JAALLT010000002.1"/>
</dbReference>
<accession>A0A6M1SY78</accession>
<reference evidence="2 3" key="1">
    <citation type="submission" date="2020-02" db="EMBL/GenBank/DDBJ databases">
        <title>Balneolaceae bacterium YR4-1, complete genome.</title>
        <authorList>
            <person name="Li Y."/>
            <person name="Wu S."/>
        </authorList>
    </citation>
    <scope>NUCLEOTIDE SEQUENCE [LARGE SCALE GENOMIC DNA]</scope>
    <source>
        <strain evidence="2 3">YR4-1</strain>
    </source>
</reference>
<dbReference type="AlphaFoldDB" id="A0A6M1SY78"/>
<feature type="signal peptide" evidence="1">
    <location>
        <begin position="1"/>
        <end position="28"/>
    </location>
</feature>
<dbReference type="Proteomes" id="UP000473278">
    <property type="component" value="Unassembled WGS sequence"/>
</dbReference>
<evidence type="ECO:0000313" key="2">
    <source>
        <dbReference type="EMBL" id="NGP76114.1"/>
    </source>
</evidence>
<evidence type="ECO:0008006" key="4">
    <source>
        <dbReference type="Google" id="ProtNLM"/>
    </source>
</evidence>
<dbReference type="EMBL" id="JAALLT010000002">
    <property type="protein sequence ID" value="NGP76114.1"/>
    <property type="molecule type" value="Genomic_DNA"/>
</dbReference>
<protein>
    <recommendedName>
        <fullName evidence="4">DUF5723 domain-containing protein</fullName>
    </recommendedName>
</protein>
<comment type="caution">
    <text evidence="2">The sequence shown here is derived from an EMBL/GenBank/DDBJ whole genome shotgun (WGS) entry which is preliminary data.</text>
</comment>
<keyword evidence="3" id="KW-1185">Reference proteome</keyword>
<evidence type="ECO:0000313" key="3">
    <source>
        <dbReference type="Proteomes" id="UP000473278"/>
    </source>
</evidence>
<feature type="chain" id="PRO_5026849366" description="DUF5723 domain-containing protein" evidence="1">
    <location>
        <begin position="29"/>
        <end position="489"/>
    </location>
</feature>